<reference evidence="4" key="1">
    <citation type="submission" date="2021-01" db="EMBL/GenBank/DDBJ databases">
        <authorList>
            <consortium name="Genoscope - CEA"/>
            <person name="William W."/>
        </authorList>
    </citation>
    <scope>NUCLEOTIDE SEQUENCE</scope>
</reference>
<evidence type="ECO:0000256" key="3">
    <source>
        <dbReference type="SAM" id="MobiDB-lite"/>
    </source>
</evidence>
<dbReference type="AlphaFoldDB" id="A0A8S1KTC1"/>
<gene>
    <name evidence="4" type="ORF">PSON_ATCC_30995.1.T0120308</name>
</gene>
<dbReference type="InterPro" id="IPR051746">
    <property type="entry name" value="Kelch_domain_containing_8"/>
</dbReference>
<keyword evidence="2" id="KW-0677">Repeat</keyword>
<dbReference type="PANTHER" id="PTHR46260">
    <property type="entry name" value="RING-TYPE DOMAIN-CONTAINING PROTEIN"/>
    <property type="match status" value="1"/>
</dbReference>
<comment type="caution">
    <text evidence="4">The sequence shown here is derived from an EMBL/GenBank/DDBJ whole genome shotgun (WGS) entry which is preliminary data.</text>
</comment>
<dbReference type="Proteomes" id="UP000692954">
    <property type="component" value="Unassembled WGS sequence"/>
</dbReference>
<feature type="compositionally biased region" description="Polar residues" evidence="3">
    <location>
        <begin position="266"/>
        <end position="278"/>
    </location>
</feature>
<evidence type="ECO:0000256" key="1">
    <source>
        <dbReference type="ARBA" id="ARBA00022441"/>
    </source>
</evidence>
<dbReference type="OrthoDB" id="283842at2759"/>
<dbReference type="Pfam" id="PF24681">
    <property type="entry name" value="Kelch_KLHDC2_KLHL20_DRC7"/>
    <property type="match status" value="1"/>
</dbReference>
<evidence type="ECO:0000313" key="4">
    <source>
        <dbReference type="EMBL" id="CAD8058649.1"/>
    </source>
</evidence>
<organism evidence="4 5">
    <name type="scientific">Paramecium sonneborni</name>
    <dbReference type="NCBI Taxonomy" id="65129"/>
    <lineage>
        <taxon>Eukaryota</taxon>
        <taxon>Sar</taxon>
        <taxon>Alveolata</taxon>
        <taxon>Ciliophora</taxon>
        <taxon>Intramacronucleata</taxon>
        <taxon>Oligohymenophorea</taxon>
        <taxon>Peniculida</taxon>
        <taxon>Parameciidae</taxon>
        <taxon>Paramecium</taxon>
    </lineage>
</organism>
<keyword evidence="1" id="KW-0880">Kelch repeat</keyword>
<protein>
    <recommendedName>
        <fullName evidence="6">Kelch motif family protein</fullName>
    </recommendedName>
</protein>
<keyword evidence="5" id="KW-1185">Reference proteome</keyword>
<dbReference type="EMBL" id="CAJJDN010000012">
    <property type="protein sequence ID" value="CAD8058649.1"/>
    <property type="molecule type" value="Genomic_DNA"/>
</dbReference>
<evidence type="ECO:0000313" key="5">
    <source>
        <dbReference type="Proteomes" id="UP000692954"/>
    </source>
</evidence>
<feature type="region of interest" description="Disordered" evidence="3">
    <location>
        <begin position="266"/>
        <end position="285"/>
    </location>
</feature>
<evidence type="ECO:0008006" key="6">
    <source>
        <dbReference type="Google" id="ProtNLM"/>
    </source>
</evidence>
<proteinExistence type="predicted"/>
<evidence type="ECO:0000256" key="2">
    <source>
        <dbReference type="ARBA" id="ARBA00022737"/>
    </source>
</evidence>
<sequence>MSANQTYYNQQCSFGEHRAQIINYCACIDCLRPLCPECIYDHYSYHQQIKTPAAIQSILNTRTNCERKIAKAIESLQKEYEQYDIQYIFNSDEILNQEISRMKDAKEQMFEIINIFFQQQEYLLQTKVKENQLKVKNIGGIFQKIQAVIEQLEFLRDSLLNSPDPLSYFHKACRLDVKSLLDRYKSDLKKSIKSKELDPINIYIDEHKLFNLKNELSKIVKIQSNDYEDAGDNNSIVSKNKDQSINQSLQTPYNQQMANTQNEAIHFQQKQSKQQLSNAGDMDDPLYGTMTNNDFSITIPNYFEGHQKFLHFIVNRTNRLNVFNLETQQWLTYQFEYEAPEFHKSIVTPNGDIYISGGLIGQKENTKESIIRRYTLGGKVQQIGKLTYPRSSHSMVYCNQSIYILCGYQEFKKMTLSLERYNIKTQKMELCSPCNKPANSPACCSFNNRYIYKFGGNDENGQILFIIERYDTQTDKWDTIMLKNNPLESSKFHNIYQCSACVQINKTNIFVFGGYDNQDKGVQFSFLLHVDRDQHQIHQVDSKPLLNAERFWNNQVIIHDRKLYVLQNIEMDYNQIDEYNRAILCFDGTKWNELQYQVLN</sequence>
<name>A0A8S1KTC1_9CILI</name>
<dbReference type="PANTHER" id="PTHR46260:SF3">
    <property type="entry name" value="RING-TYPE DOMAIN-CONTAINING PROTEIN"/>
    <property type="match status" value="1"/>
</dbReference>
<accession>A0A8S1KTC1</accession>